<sequence length="272" mass="31093">MAIYLVGDVQGCYVELRQVLDQAGFDQNKDELWLTGDLVARGPDSLATLRYLRSLGDSAKPVLGNHDLHLLAIWEGFKKPHKKDYLQAVLDAPDAPELMTWLASQPLLRKLPDCQAYMSHAGLAPQWDIDTAIEQAGFIHQCLQSDRRFYLEAMYGNEPAAWQHAKNELQRFRYSVNALTRMRYCTPSGDLEFTHKEHPEHNPDSNLTPWFELDQNLNSTEWIIGHWATLEGQCSHPNVYALDTGCVWGGTMTLLRWDDKKRFQVPSVKRIG</sequence>
<dbReference type="InterPro" id="IPR004617">
    <property type="entry name" value="ApaH"/>
</dbReference>
<dbReference type="PANTHER" id="PTHR42850">
    <property type="entry name" value="METALLOPHOSPHOESTERASE"/>
    <property type="match status" value="1"/>
</dbReference>
<dbReference type="OrthoDB" id="9807890at2"/>
<evidence type="ECO:0000256" key="8">
    <source>
        <dbReference type="ARBA" id="ARBA00049417"/>
    </source>
</evidence>
<dbReference type="PIRSF" id="PIRSF000903">
    <property type="entry name" value="B5n-ttraPtase_sm"/>
    <property type="match status" value="1"/>
</dbReference>
<protein>
    <recommendedName>
        <fullName evidence="3">bis(5'-nucleosyl)-tetraphosphatase (symmetrical)</fullName>
        <ecNumber evidence="3">3.6.1.41</ecNumber>
    </recommendedName>
    <alternativeName>
        <fullName evidence="6">Ap4A hydrolase</fullName>
    </alternativeName>
    <alternativeName>
        <fullName evidence="5">Diadenosine 5',5'''-P1,P4-tetraphosphate pyrophosphohydrolase</fullName>
    </alternativeName>
    <alternativeName>
        <fullName evidence="7">Diadenosine tetraphosphatase</fullName>
    </alternativeName>
</protein>
<dbReference type="RefSeq" id="WP_138318599.1">
    <property type="nucleotide sequence ID" value="NZ_VCBC01000003.1"/>
</dbReference>
<dbReference type="NCBIfam" id="NF001204">
    <property type="entry name" value="PRK00166.1"/>
    <property type="match status" value="1"/>
</dbReference>
<dbReference type="EC" id="3.6.1.41" evidence="3"/>
<evidence type="ECO:0000256" key="2">
    <source>
        <dbReference type="ARBA" id="ARBA00005419"/>
    </source>
</evidence>
<dbReference type="InterPro" id="IPR029052">
    <property type="entry name" value="Metallo-depent_PP-like"/>
</dbReference>
<evidence type="ECO:0000256" key="6">
    <source>
        <dbReference type="ARBA" id="ARBA00032248"/>
    </source>
</evidence>
<evidence type="ECO:0000256" key="5">
    <source>
        <dbReference type="ARBA" id="ARBA00031248"/>
    </source>
</evidence>
<dbReference type="Pfam" id="PF00149">
    <property type="entry name" value="Metallophos"/>
    <property type="match status" value="1"/>
</dbReference>
<comment type="function">
    <text evidence="1">Hydrolyzes diadenosine 5',5'''-P1,P4-tetraphosphate to yield ADP.</text>
</comment>
<keyword evidence="4 10" id="KW-0378">Hydrolase</keyword>
<dbReference type="EMBL" id="VCBC01000003">
    <property type="protein sequence ID" value="TLU67317.1"/>
    <property type="molecule type" value="Genomic_DNA"/>
</dbReference>
<dbReference type="PANTHER" id="PTHR42850:SF11">
    <property type="entry name" value="BIS(5'-NUCLEOSYL)-TETRAPHOSPHATASE [SYMMETRICAL]"/>
    <property type="match status" value="1"/>
</dbReference>
<evidence type="ECO:0000256" key="7">
    <source>
        <dbReference type="ARBA" id="ARBA00033210"/>
    </source>
</evidence>
<comment type="similarity">
    <text evidence="2">Belongs to the Ap4A hydrolase family.</text>
</comment>
<proteinExistence type="inferred from homology"/>
<dbReference type="Proteomes" id="UP000307790">
    <property type="component" value="Unassembled WGS sequence"/>
</dbReference>
<organism evidence="10 11">
    <name type="scientific">Thalassotalea litorea</name>
    <dbReference type="NCBI Taxonomy" id="2020715"/>
    <lineage>
        <taxon>Bacteria</taxon>
        <taxon>Pseudomonadati</taxon>
        <taxon>Pseudomonadota</taxon>
        <taxon>Gammaproteobacteria</taxon>
        <taxon>Alteromonadales</taxon>
        <taxon>Colwelliaceae</taxon>
        <taxon>Thalassotalea</taxon>
    </lineage>
</organism>
<feature type="domain" description="Calcineurin-like phosphoesterase" evidence="9">
    <location>
        <begin position="1"/>
        <end position="89"/>
    </location>
</feature>
<dbReference type="GO" id="GO:0005737">
    <property type="term" value="C:cytoplasm"/>
    <property type="evidence" value="ECO:0007669"/>
    <property type="project" value="TreeGrafter"/>
</dbReference>
<comment type="caution">
    <text evidence="10">The sequence shown here is derived from an EMBL/GenBank/DDBJ whole genome shotgun (WGS) entry which is preliminary data.</text>
</comment>
<dbReference type="GO" id="GO:0110154">
    <property type="term" value="P:RNA decapping"/>
    <property type="evidence" value="ECO:0007669"/>
    <property type="project" value="TreeGrafter"/>
</dbReference>
<evidence type="ECO:0000256" key="4">
    <source>
        <dbReference type="ARBA" id="ARBA00022801"/>
    </source>
</evidence>
<name>A0A5R9IT99_9GAMM</name>
<dbReference type="InterPro" id="IPR004843">
    <property type="entry name" value="Calcineurin-like_PHP"/>
</dbReference>
<keyword evidence="11" id="KW-1185">Reference proteome</keyword>
<evidence type="ECO:0000259" key="9">
    <source>
        <dbReference type="Pfam" id="PF00149"/>
    </source>
</evidence>
<evidence type="ECO:0000256" key="3">
    <source>
        <dbReference type="ARBA" id="ARBA00012506"/>
    </source>
</evidence>
<dbReference type="CDD" id="cd07422">
    <property type="entry name" value="MPP_ApaH"/>
    <property type="match status" value="1"/>
</dbReference>
<dbReference type="GO" id="GO:0008803">
    <property type="term" value="F:bis(5'-nucleosyl)-tetraphosphatase (symmetrical) activity"/>
    <property type="evidence" value="ECO:0007669"/>
    <property type="project" value="UniProtKB-EC"/>
</dbReference>
<dbReference type="InterPro" id="IPR050126">
    <property type="entry name" value="Ap4A_hydrolase"/>
</dbReference>
<comment type="catalytic activity">
    <reaction evidence="8">
        <text>P(1),P(4)-bis(5'-adenosyl) tetraphosphate + H2O = 2 ADP + 2 H(+)</text>
        <dbReference type="Rhea" id="RHEA:24252"/>
        <dbReference type="ChEBI" id="CHEBI:15377"/>
        <dbReference type="ChEBI" id="CHEBI:15378"/>
        <dbReference type="ChEBI" id="CHEBI:58141"/>
        <dbReference type="ChEBI" id="CHEBI:456216"/>
        <dbReference type="EC" id="3.6.1.41"/>
    </reaction>
</comment>
<gene>
    <name evidence="10" type="ORF">FE810_03270</name>
</gene>
<dbReference type="SUPFAM" id="SSF56300">
    <property type="entry name" value="Metallo-dependent phosphatases"/>
    <property type="match status" value="1"/>
</dbReference>
<evidence type="ECO:0000256" key="1">
    <source>
        <dbReference type="ARBA" id="ARBA00003413"/>
    </source>
</evidence>
<dbReference type="Gene3D" id="3.60.21.10">
    <property type="match status" value="1"/>
</dbReference>
<reference evidence="10 11" key="1">
    <citation type="submission" date="2019-05" db="EMBL/GenBank/DDBJ databases">
        <title>Genome sequences of Thalassotalea litorea 1K03283.</title>
        <authorList>
            <person name="Zhang D."/>
        </authorList>
    </citation>
    <scope>NUCLEOTIDE SEQUENCE [LARGE SCALE GENOMIC DNA]</scope>
    <source>
        <strain evidence="10 11">MCCC 1K03283</strain>
    </source>
</reference>
<dbReference type="AlphaFoldDB" id="A0A5R9IT99"/>
<evidence type="ECO:0000313" key="10">
    <source>
        <dbReference type="EMBL" id="TLU67317.1"/>
    </source>
</evidence>
<dbReference type="NCBIfam" id="TIGR00668">
    <property type="entry name" value="apaH"/>
    <property type="match status" value="1"/>
</dbReference>
<dbReference type="GO" id="GO:0016791">
    <property type="term" value="F:phosphatase activity"/>
    <property type="evidence" value="ECO:0007669"/>
    <property type="project" value="TreeGrafter"/>
</dbReference>
<evidence type="ECO:0000313" key="11">
    <source>
        <dbReference type="Proteomes" id="UP000307790"/>
    </source>
</evidence>
<accession>A0A5R9IT99</accession>